<dbReference type="Proteomes" id="UP000254808">
    <property type="component" value="Chromosome"/>
</dbReference>
<dbReference type="PANTHER" id="PTHR47245">
    <property type="entry name" value="PEPTIDYLPROLYL ISOMERASE"/>
    <property type="match status" value="1"/>
</dbReference>
<evidence type="ECO:0000259" key="2">
    <source>
        <dbReference type="PROSITE" id="PS50198"/>
    </source>
</evidence>
<accession>A0A345UMQ4</accession>
<dbReference type="EMBL" id="CP027806">
    <property type="protein sequence ID" value="AXJ01756.1"/>
    <property type="molecule type" value="Genomic_DNA"/>
</dbReference>
<reference evidence="3 4" key="1">
    <citation type="submission" date="2018-03" db="EMBL/GenBank/DDBJ databases">
        <title>Phenotypic and genomic properties of Cyclonatronum proteinivorum gen. nov., sp. nov., a haloalkaliphilic bacteroidete from soda lakes possessing Na+-translocating rhodopsin.</title>
        <authorList>
            <person name="Toshchakov S.V."/>
            <person name="Korzhenkov A."/>
            <person name="Samarov N.I."/>
            <person name="Kublanov I.V."/>
            <person name="Muntyan M.S."/>
            <person name="Sorokin D.Y."/>
        </authorList>
    </citation>
    <scope>NUCLEOTIDE SEQUENCE [LARGE SCALE GENOMIC DNA]</scope>
    <source>
        <strain evidence="3 4">Omega</strain>
    </source>
</reference>
<dbReference type="Pfam" id="PF13145">
    <property type="entry name" value="Rotamase_2"/>
    <property type="match status" value="1"/>
</dbReference>
<dbReference type="KEGG" id="cprv:CYPRO_2514"/>
<protein>
    <submittedName>
        <fullName evidence="3">Parvulin-like peptidyl-prolyl isomerase</fullName>
    </submittedName>
</protein>
<dbReference type="SUPFAM" id="SSF109998">
    <property type="entry name" value="Triger factor/SurA peptide-binding domain-like"/>
    <property type="match status" value="1"/>
</dbReference>
<keyword evidence="4" id="KW-1185">Reference proteome</keyword>
<dbReference type="PROSITE" id="PS51257">
    <property type="entry name" value="PROKAR_LIPOPROTEIN"/>
    <property type="match status" value="1"/>
</dbReference>
<keyword evidence="1" id="KW-0697">Rotamase</keyword>
<evidence type="ECO:0000256" key="1">
    <source>
        <dbReference type="PROSITE-ProRule" id="PRU00278"/>
    </source>
</evidence>
<dbReference type="InterPro" id="IPR000297">
    <property type="entry name" value="PPIase_PpiC"/>
</dbReference>
<dbReference type="PANTHER" id="PTHR47245:SF2">
    <property type="entry name" value="PEPTIDYL-PROLYL CIS-TRANS ISOMERASE HP_0175-RELATED"/>
    <property type="match status" value="1"/>
</dbReference>
<dbReference type="Pfam" id="PF13616">
    <property type="entry name" value="Rotamase_3"/>
    <property type="match status" value="1"/>
</dbReference>
<dbReference type="PROSITE" id="PS50198">
    <property type="entry name" value="PPIC_PPIASE_2"/>
    <property type="match status" value="1"/>
</dbReference>
<dbReference type="OrthoDB" id="14196at2"/>
<dbReference type="InterPro" id="IPR046357">
    <property type="entry name" value="PPIase_dom_sf"/>
</dbReference>
<evidence type="ECO:0000313" key="3">
    <source>
        <dbReference type="EMBL" id="AXJ01756.1"/>
    </source>
</evidence>
<name>A0A345UMQ4_9BACT</name>
<evidence type="ECO:0000313" key="4">
    <source>
        <dbReference type="Proteomes" id="UP000254808"/>
    </source>
</evidence>
<sequence>MAQSQIRYPFLIYKFLFITSLLILLAGLSSCSTDEPVDEGEQVLAAVGSYDITRTHFLNELQRFNARAGYAMNLSPDVMEAVLNQRLNRYVIVTYAMDQGWHNEPDVNHTREMIERKALMEEFERRFIIDELTISENDLRELFYRANTSVRASHLFASNRHEADSLFALLEQGHDFEALAAQVFQNPELARNGGDLGFFTLDDMDISFEDQAFRMAVGDISAPVQTSRGFSIIKVTDIVETPVITETQFAQRRNELAAIARDQQAELAVRNHLRSTMDAFDYDPALMQKLWDDVRNDPDAYLEFNPELVRLEVRLSPEVAGQTLISYGDFVFTTDDFLREAFFTTFSQRRQARNVHDFTGQVKAMAYRAMAIAEVRNHPNFNARYVQRTADETFYNYLNQMFDEYLEAQVQVGEDEIYAEFHRNPAQYVEPLQLDMAEIVVTSEEAADQAWAALEAGREFNDVLRQFTADPAGRENMGRLGFIPIQQFGMMSPSLVNIQPGEYAGPFQITGSRFHIFKCHGRIEPRQLTFEEAIPMVERALRSEAKEQLKIRKIGEARERFGAKVYTDRLLSIPIQL</sequence>
<dbReference type="Gene3D" id="3.10.50.40">
    <property type="match status" value="2"/>
</dbReference>
<dbReference type="AlphaFoldDB" id="A0A345UMQ4"/>
<keyword evidence="1 3" id="KW-0413">Isomerase</keyword>
<proteinExistence type="predicted"/>
<organism evidence="3 4">
    <name type="scientific">Cyclonatronum proteinivorum</name>
    <dbReference type="NCBI Taxonomy" id="1457365"/>
    <lineage>
        <taxon>Bacteria</taxon>
        <taxon>Pseudomonadati</taxon>
        <taxon>Balneolota</taxon>
        <taxon>Balneolia</taxon>
        <taxon>Balneolales</taxon>
        <taxon>Cyclonatronaceae</taxon>
        <taxon>Cyclonatronum</taxon>
    </lineage>
</organism>
<dbReference type="InterPro" id="IPR027304">
    <property type="entry name" value="Trigger_fact/SurA_dom_sf"/>
</dbReference>
<gene>
    <name evidence="3" type="ORF">CYPRO_2514</name>
</gene>
<feature type="domain" description="PpiC" evidence="2">
    <location>
        <begin position="147"/>
        <end position="237"/>
    </location>
</feature>
<dbReference type="InterPro" id="IPR050245">
    <property type="entry name" value="PrsA_foldase"/>
</dbReference>
<dbReference type="GO" id="GO:0003755">
    <property type="term" value="F:peptidyl-prolyl cis-trans isomerase activity"/>
    <property type="evidence" value="ECO:0007669"/>
    <property type="project" value="UniProtKB-KW"/>
</dbReference>
<dbReference type="SUPFAM" id="SSF54534">
    <property type="entry name" value="FKBP-like"/>
    <property type="match status" value="2"/>
</dbReference>